<evidence type="ECO:0000259" key="4">
    <source>
        <dbReference type="PROSITE" id="PS51387"/>
    </source>
</evidence>
<dbReference type="PANTHER" id="PTHR13878:SF91">
    <property type="entry name" value="FAD BINDING DOMAIN PROTEIN (AFU_ORTHOLOGUE AFUA_6G12070)-RELATED"/>
    <property type="match status" value="1"/>
</dbReference>
<dbReference type="SUPFAM" id="SSF56176">
    <property type="entry name" value="FAD-binding/transporter-associated domain-like"/>
    <property type="match status" value="1"/>
</dbReference>
<dbReference type="InterPro" id="IPR016169">
    <property type="entry name" value="FAD-bd_PCMH_sub2"/>
</dbReference>
<feature type="chain" id="PRO_5014117097" evidence="3">
    <location>
        <begin position="18"/>
        <end position="592"/>
    </location>
</feature>
<organism evidence="5 6">
    <name type="scientific">Aspergillus candidus</name>
    <dbReference type="NCBI Taxonomy" id="41067"/>
    <lineage>
        <taxon>Eukaryota</taxon>
        <taxon>Fungi</taxon>
        <taxon>Dikarya</taxon>
        <taxon>Ascomycota</taxon>
        <taxon>Pezizomycotina</taxon>
        <taxon>Eurotiomycetes</taxon>
        <taxon>Eurotiomycetidae</taxon>
        <taxon>Eurotiales</taxon>
        <taxon>Aspergillaceae</taxon>
        <taxon>Aspergillus</taxon>
        <taxon>Aspergillus subgen. Circumdati</taxon>
    </lineage>
</organism>
<dbReference type="OrthoDB" id="9983560at2759"/>
<evidence type="ECO:0000256" key="3">
    <source>
        <dbReference type="SAM" id="SignalP"/>
    </source>
</evidence>
<evidence type="ECO:0000313" key="5">
    <source>
        <dbReference type="EMBL" id="PLB41633.1"/>
    </source>
</evidence>
<reference evidence="5 6" key="1">
    <citation type="submission" date="2017-12" db="EMBL/GenBank/DDBJ databases">
        <authorList>
            <consortium name="DOE Joint Genome Institute"/>
            <person name="Haridas S."/>
            <person name="Kjaerbolling I."/>
            <person name="Vesth T.C."/>
            <person name="Frisvad J.C."/>
            <person name="Nybo J.L."/>
            <person name="Theobald S."/>
            <person name="Kuo A."/>
            <person name="Bowyer P."/>
            <person name="Matsuda Y."/>
            <person name="Mondo S."/>
            <person name="Lyhne E.K."/>
            <person name="Kogle M.E."/>
            <person name="Clum A."/>
            <person name="Lipzen A."/>
            <person name="Salamov A."/>
            <person name="Ngan C.Y."/>
            <person name="Daum C."/>
            <person name="Chiniquy J."/>
            <person name="Barry K."/>
            <person name="LaButti K."/>
            <person name="Simmons B.A."/>
            <person name="Magnuson J.K."/>
            <person name="Mortensen U.H."/>
            <person name="Larsen T.O."/>
            <person name="Grigoriev I.V."/>
            <person name="Baker S.E."/>
            <person name="Andersen M.R."/>
            <person name="Nordberg H.P."/>
            <person name="Cantor M.N."/>
            <person name="Hua S.X."/>
        </authorList>
    </citation>
    <scope>NUCLEOTIDE SEQUENCE [LARGE SCALE GENOMIC DNA]</scope>
    <source>
        <strain evidence="5 6">CBS 102.13</strain>
    </source>
</reference>
<dbReference type="EMBL" id="KZ559120">
    <property type="protein sequence ID" value="PLB41633.1"/>
    <property type="molecule type" value="Genomic_DNA"/>
</dbReference>
<dbReference type="InterPro" id="IPR016166">
    <property type="entry name" value="FAD-bd_PCMH"/>
</dbReference>
<dbReference type="STRING" id="41067.A0A2I2FLZ0"/>
<dbReference type="GO" id="GO:0071949">
    <property type="term" value="F:FAD binding"/>
    <property type="evidence" value="ECO:0007669"/>
    <property type="project" value="InterPro"/>
</dbReference>
<keyword evidence="6" id="KW-1185">Reference proteome</keyword>
<protein>
    <submittedName>
        <fullName evidence="5">FAD-binding domain-containing protein</fullName>
    </submittedName>
</protein>
<gene>
    <name evidence="5" type="ORF">BDW47DRAFT_122671</name>
</gene>
<dbReference type="InterPro" id="IPR036318">
    <property type="entry name" value="FAD-bd_PCMH-like_sf"/>
</dbReference>
<dbReference type="Gene3D" id="3.30.465.10">
    <property type="match status" value="1"/>
</dbReference>
<dbReference type="InterPro" id="IPR012951">
    <property type="entry name" value="BBE"/>
</dbReference>
<feature type="domain" description="FAD-binding PCMH-type" evidence="4">
    <location>
        <begin position="119"/>
        <end position="302"/>
    </location>
</feature>
<dbReference type="RefSeq" id="XP_024675645.1">
    <property type="nucleotide sequence ID" value="XM_024815890.1"/>
</dbReference>
<keyword evidence="2" id="KW-0560">Oxidoreductase</keyword>
<sequence length="592" mass="63230">MLLTYVLLVFILGIAHALRTNPLASVSGPAWDTFNQSVSGRLFNGLPVLAPCFSTVNGAPQSPDTQECKRVVGNQANAAFISDMFGGYATGNWASCQGTGESCVFNLTAGPNPPGDCHQGAVPGKYVEVHTVSDVQRTMDFARRHRLRLVIKNTGHDYKGRSSAPDALALWTHKYQPAIRLDRSFTPDGCHDPVGEVITFGAGQQFGGIYEFAHAHGYRVVGGMSKTVGAAGGWITGGGHSMLSPELGLGVDNVQQLRAVLPNGTYVTANRCHNQEIFFALRGGGGGTFGVIMEMSVTAHAEKLMEVFTMNLAGSDPSTAERLLAAVVASANRWASEGWGGYILPGGRAEQPSTMVMATTLLDHAAAEESVQSMMALAGEAAGEAKLTSVGGFYEVARGILDDKSLERSLSSGAAMSSRIIPRDTFLGESNQKSLSSILNDIRLAGQRNEASQMLVLMTAPTVYSRNLPASDEPDGPGAASVTPAWRNGLWHVIHVRSFDTVVTGPGAVGEVFQDTHEAMNPLREFTPSGGAYQNEADAFEPDPVGAFWGKKNYERLMRIKESLDPENLLTVHQGVGWDGEDARYGCYPVFQ</sequence>
<proteinExistence type="inferred from homology"/>
<name>A0A2I2FLZ0_ASPCN</name>
<evidence type="ECO:0000313" key="6">
    <source>
        <dbReference type="Proteomes" id="UP000234585"/>
    </source>
</evidence>
<feature type="signal peptide" evidence="3">
    <location>
        <begin position="1"/>
        <end position="17"/>
    </location>
</feature>
<evidence type="ECO:0000256" key="1">
    <source>
        <dbReference type="ARBA" id="ARBA00005466"/>
    </source>
</evidence>
<dbReference type="Gene3D" id="3.40.462.20">
    <property type="match status" value="1"/>
</dbReference>
<dbReference type="InterPro" id="IPR050432">
    <property type="entry name" value="FAD-linked_Oxidoreductases_BP"/>
</dbReference>
<dbReference type="Pfam" id="PF01565">
    <property type="entry name" value="FAD_binding_4"/>
    <property type="match status" value="1"/>
</dbReference>
<evidence type="ECO:0000256" key="2">
    <source>
        <dbReference type="ARBA" id="ARBA00023002"/>
    </source>
</evidence>
<dbReference type="AlphaFoldDB" id="A0A2I2FLZ0"/>
<dbReference type="GO" id="GO:0016491">
    <property type="term" value="F:oxidoreductase activity"/>
    <property type="evidence" value="ECO:0007669"/>
    <property type="project" value="UniProtKB-KW"/>
</dbReference>
<keyword evidence="3" id="KW-0732">Signal</keyword>
<dbReference type="Pfam" id="PF08031">
    <property type="entry name" value="BBE"/>
    <property type="match status" value="1"/>
</dbReference>
<comment type="similarity">
    <text evidence="1">Belongs to the oxygen-dependent FAD-linked oxidoreductase family.</text>
</comment>
<dbReference type="InterPro" id="IPR006094">
    <property type="entry name" value="Oxid_FAD_bind_N"/>
</dbReference>
<dbReference type="Proteomes" id="UP000234585">
    <property type="component" value="Unassembled WGS sequence"/>
</dbReference>
<dbReference type="PROSITE" id="PS51387">
    <property type="entry name" value="FAD_PCMH"/>
    <property type="match status" value="1"/>
</dbReference>
<accession>A0A2I2FLZ0</accession>
<dbReference type="GeneID" id="36523050"/>
<dbReference type="PANTHER" id="PTHR13878">
    <property type="entry name" value="GULONOLACTONE OXIDASE"/>
    <property type="match status" value="1"/>
</dbReference>